<dbReference type="GO" id="GO:0016567">
    <property type="term" value="P:protein ubiquitination"/>
    <property type="evidence" value="ECO:0007669"/>
    <property type="project" value="TreeGrafter"/>
</dbReference>
<dbReference type="PANTHER" id="PTHR14255:SF3">
    <property type="entry name" value="SULFITE EXPORTER TAUE_SAFE FAMILY PROTEIN 5-RELATED"/>
    <property type="match status" value="1"/>
</dbReference>
<evidence type="ECO:0000256" key="4">
    <source>
        <dbReference type="ARBA" id="ARBA00023136"/>
    </source>
</evidence>
<dbReference type="Pfam" id="PF01925">
    <property type="entry name" value="TauE"/>
    <property type="match status" value="1"/>
</dbReference>
<evidence type="ECO:0000256" key="3">
    <source>
        <dbReference type="ARBA" id="ARBA00022989"/>
    </source>
</evidence>
<feature type="transmembrane region" description="Helical" evidence="5">
    <location>
        <begin position="165"/>
        <end position="184"/>
    </location>
</feature>
<dbReference type="PANTHER" id="PTHR14255">
    <property type="entry name" value="CEREBLON"/>
    <property type="match status" value="1"/>
</dbReference>
<gene>
    <name evidence="7" type="primary">LOC34619947</name>
</gene>
<dbReference type="RefSeq" id="XP_026194166.1">
    <property type="nucleotide sequence ID" value="XM_026338381.1"/>
</dbReference>
<dbReference type="GO" id="GO:0031464">
    <property type="term" value="C:Cul4A-RING E3 ubiquitin ligase complex"/>
    <property type="evidence" value="ECO:0007669"/>
    <property type="project" value="TreeGrafter"/>
</dbReference>
<dbReference type="GO" id="GO:0016020">
    <property type="term" value="C:membrane"/>
    <property type="evidence" value="ECO:0007669"/>
    <property type="project" value="UniProtKB-SubCell"/>
</dbReference>
<comment type="subcellular location">
    <subcellularLocation>
        <location evidence="1">Membrane</location>
        <topology evidence="1">Multi-pass membrane protein</topology>
    </subcellularLocation>
</comment>
<organism evidence="6 7">
    <name type="scientific">Cyclospora cayetanensis</name>
    <dbReference type="NCBI Taxonomy" id="88456"/>
    <lineage>
        <taxon>Eukaryota</taxon>
        <taxon>Sar</taxon>
        <taxon>Alveolata</taxon>
        <taxon>Apicomplexa</taxon>
        <taxon>Conoidasida</taxon>
        <taxon>Coccidia</taxon>
        <taxon>Eucoccidiorida</taxon>
        <taxon>Eimeriorina</taxon>
        <taxon>Eimeriidae</taxon>
        <taxon>Cyclospora</taxon>
    </lineage>
</organism>
<proteinExistence type="predicted"/>
<evidence type="ECO:0000256" key="5">
    <source>
        <dbReference type="SAM" id="Phobius"/>
    </source>
</evidence>
<dbReference type="Proteomes" id="UP000515125">
    <property type="component" value="Unplaced"/>
</dbReference>
<keyword evidence="3 5" id="KW-1133">Transmembrane helix</keyword>
<name>A0A6P6S1Y2_9EIME</name>
<evidence type="ECO:0000313" key="6">
    <source>
        <dbReference type="Proteomes" id="UP000515125"/>
    </source>
</evidence>
<dbReference type="AlphaFoldDB" id="A0A6P6S1Y2"/>
<sequence length="308" mass="32503">MDLVLFFGPAQIAGVSFGLVINRCLGAWLIMALLLIVLSHSAYMCIKQYKRLAAERKNERQTAAAAAAGACNAAGAQSEASSAAVSYALRGTPETTAAAAAAAASARVCCVQIEESEKGCWTLCPLSKWLILGLLWLVDVGLAVIRGSKYSSFHLVPFCGWEFWLLYAAGAALMLTASAHRGYLLVARDRHWEANGTQKVKGDLVFTHSVAIQFFFQSICAGMIGGIVGIGGSMVMGPLMLARGLLPSVVTAVNTASVLSSSSSAAIKSLINGSVPWDYCLLFCCMCFAAALIGKFLVDRVVSTRDAS</sequence>
<protein>
    <submittedName>
        <fullName evidence="7">Sulfite exporter TauE/SafE family protein 5</fullName>
    </submittedName>
</protein>
<feature type="transmembrane region" description="Helical" evidence="5">
    <location>
        <begin position="126"/>
        <end position="145"/>
    </location>
</feature>
<dbReference type="OrthoDB" id="10584008at2759"/>
<keyword evidence="6" id="KW-1185">Reference proteome</keyword>
<accession>A0A6P6S1Y2</accession>
<keyword evidence="2 5" id="KW-0812">Transmembrane</keyword>
<feature type="transmembrane region" description="Helical" evidence="5">
    <location>
        <begin position="205"/>
        <end position="232"/>
    </location>
</feature>
<dbReference type="InterPro" id="IPR002781">
    <property type="entry name" value="TM_pro_TauE-like"/>
</dbReference>
<dbReference type="GeneID" id="34619947"/>
<feature type="transmembrane region" description="Helical" evidence="5">
    <location>
        <begin position="28"/>
        <end position="46"/>
    </location>
</feature>
<evidence type="ECO:0000256" key="2">
    <source>
        <dbReference type="ARBA" id="ARBA00022692"/>
    </source>
</evidence>
<reference evidence="7" key="1">
    <citation type="submission" date="2025-08" db="UniProtKB">
        <authorList>
            <consortium name="RefSeq"/>
        </authorList>
    </citation>
    <scope>IDENTIFICATION</scope>
</reference>
<keyword evidence="4 5" id="KW-0472">Membrane</keyword>
<feature type="transmembrane region" description="Helical" evidence="5">
    <location>
        <begin position="279"/>
        <end position="298"/>
    </location>
</feature>
<evidence type="ECO:0000256" key="1">
    <source>
        <dbReference type="ARBA" id="ARBA00004141"/>
    </source>
</evidence>
<evidence type="ECO:0000313" key="7">
    <source>
        <dbReference type="RefSeq" id="XP_026194166.1"/>
    </source>
</evidence>